<evidence type="ECO:0000313" key="3">
    <source>
        <dbReference type="Proteomes" id="UP001151760"/>
    </source>
</evidence>
<organism evidence="2 3">
    <name type="scientific">Tanacetum coccineum</name>
    <dbReference type="NCBI Taxonomy" id="301880"/>
    <lineage>
        <taxon>Eukaryota</taxon>
        <taxon>Viridiplantae</taxon>
        <taxon>Streptophyta</taxon>
        <taxon>Embryophyta</taxon>
        <taxon>Tracheophyta</taxon>
        <taxon>Spermatophyta</taxon>
        <taxon>Magnoliopsida</taxon>
        <taxon>eudicotyledons</taxon>
        <taxon>Gunneridae</taxon>
        <taxon>Pentapetalae</taxon>
        <taxon>asterids</taxon>
        <taxon>campanulids</taxon>
        <taxon>Asterales</taxon>
        <taxon>Asteraceae</taxon>
        <taxon>Asteroideae</taxon>
        <taxon>Anthemideae</taxon>
        <taxon>Anthemidinae</taxon>
        <taxon>Tanacetum</taxon>
    </lineage>
</organism>
<evidence type="ECO:0000256" key="1">
    <source>
        <dbReference type="SAM" id="MobiDB-lite"/>
    </source>
</evidence>
<keyword evidence="3" id="KW-1185">Reference proteome</keyword>
<comment type="caution">
    <text evidence="2">The sequence shown here is derived from an EMBL/GenBank/DDBJ whole genome shotgun (WGS) entry which is preliminary data.</text>
</comment>
<reference evidence="2" key="1">
    <citation type="journal article" date="2022" name="Int. J. Mol. Sci.">
        <title>Draft Genome of Tanacetum Coccineum: Genomic Comparison of Closely Related Tanacetum-Family Plants.</title>
        <authorList>
            <person name="Yamashiro T."/>
            <person name="Shiraishi A."/>
            <person name="Nakayama K."/>
            <person name="Satake H."/>
        </authorList>
    </citation>
    <scope>NUCLEOTIDE SEQUENCE</scope>
</reference>
<reference evidence="2" key="2">
    <citation type="submission" date="2022-01" db="EMBL/GenBank/DDBJ databases">
        <authorList>
            <person name="Yamashiro T."/>
            <person name="Shiraishi A."/>
            <person name="Satake H."/>
            <person name="Nakayama K."/>
        </authorList>
    </citation>
    <scope>NUCLEOTIDE SEQUENCE</scope>
</reference>
<protein>
    <submittedName>
        <fullName evidence="2">Uncharacterized protein</fullName>
    </submittedName>
</protein>
<accession>A0ABQ5GRE6</accession>
<name>A0ABQ5GRE6_9ASTR</name>
<evidence type="ECO:0000313" key="2">
    <source>
        <dbReference type="EMBL" id="GJT77801.1"/>
    </source>
</evidence>
<feature type="region of interest" description="Disordered" evidence="1">
    <location>
        <begin position="14"/>
        <end position="98"/>
    </location>
</feature>
<dbReference type="EMBL" id="BQNB010018745">
    <property type="protein sequence ID" value="GJT77801.1"/>
    <property type="molecule type" value="Genomic_DNA"/>
</dbReference>
<proteinExistence type="predicted"/>
<gene>
    <name evidence="2" type="ORF">Tco_1044526</name>
</gene>
<dbReference type="Proteomes" id="UP001151760">
    <property type="component" value="Unassembled WGS sequence"/>
</dbReference>
<sequence>MQALEVPLRHMIWSSRDGTAPGDNPENRHISQARKVYRAGQSAMSTAGGTKRLPSEKSSSSDSEEIGKCAEEQVSSSEDTSDNEDAETGHWKSKNKYREDEDEDMSRLWCRQKVDAFTRCISDFSEDKKRRMPANVKTYDGTGDPDKPHLISRIGGLYWVKLATNRVVPTCQFHVSRKRAVLDEVCKTRRVAWVETAPGFMNGINNPDLYQRLNDRVPQTFDDLMNEQSHGSGKLSKKSVKNFRMEVASLFPTLTADNAVVEPLTIEINAAGHDIHRMYIDGGASAAYYTTLLQRCA</sequence>